<gene>
    <name evidence="1" type="ORF">ENU08_08645</name>
</gene>
<evidence type="ECO:0000313" key="1">
    <source>
        <dbReference type="EMBL" id="HGQ65294.1"/>
    </source>
</evidence>
<organism evidence="1">
    <name type="scientific">Ignisphaera aggregans</name>
    <dbReference type="NCBI Taxonomy" id="334771"/>
    <lineage>
        <taxon>Archaea</taxon>
        <taxon>Thermoproteota</taxon>
        <taxon>Thermoprotei</taxon>
        <taxon>Desulfurococcales</taxon>
        <taxon>Desulfurococcaceae</taxon>
        <taxon>Ignisphaera</taxon>
    </lineage>
</organism>
<dbReference type="EMBL" id="DTBD01000085">
    <property type="protein sequence ID" value="HGQ65294.1"/>
    <property type="molecule type" value="Genomic_DNA"/>
</dbReference>
<dbReference type="AlphaFoldDB" id="A0A7C4JKR5"/>
<accession>A0A7C4JKR5</accession>
<protein>
    <submittedName>
        <fullName evidence="1">Uncharacterized protein</fullName>
    </submittedName>
</protein>
<name>A0A7C4JKR5_9CREN</name>
<reference evidence="1" key="1">
    <citation type="journal article" date="2020" name="mSystems">
        <title>Genome- and Community-Level Interaction Insights into Carbon Utilization and Element Cycling Functions of Hydrothermarchaeota in Hydrothermal Sediment.</title>
        <authorList>
            <person name="Zhou Z."/>
            <person name="Liu Y."/>
            <person name="Xu W."/>
            <person name="Pan J."/>
            <person name="Luo Z.H."/>
            <person name="Li M."/>
        </authorList>
    </citation>
    <scope>NUCLEOTIDE SEQUENCE [LARGE SCALE GENOMIC DNA]</scope>
    <source>
        <strain evidence="1">SpSt-637</strain>
    </source>
</reference>
<sequence length="54" mass="6144">MSVKPVALIDPKFTIKKMEQDKIILGATSTLYKNILNAVKESIIPYSRRCSYNL</sequence>
<comment type="caution">
    <text evidence="1">The sequence shown here is derived from an EMBL/GenBank/DDBJ whole genome shotgun (WGS) entry which is preliminary data.</text>
</comment>
<proteinExistence type="predicted"/>